<feature type="chain" id="PRO_5039038281" evidence="6">
    <location>
        <begin position="26"/>
        <end position="320"/>
    </location>
</feature>
<dbReference type="SUPFAM" id="SSF53807">
    <property type="entry name" value="Helical backbone' metal receptor"/>
    <property type="match status" value="1"/>
</dbReference>
<organism evidence="7 8">
    <name type="scientific">Conyzicola lurida</name>
    <dbReference type="NCBI Taxonomy" id="1172621"/>
    <lineage>
        <taxon>Bacteria</taxon>
        <taxon>Bacillati</taxon>
        <taxon>Actinomycetota</taxon>
        <taxon>Actinomycetes</taxon>
        <taxon>Micrococcales</taxon>
        <taxon>Microbacteriaceae</taxon>
        <taxon>Conyzicola</taxon>
    </lineage>
</organism>
<accession>A0A841ART5</accession>
<dbReference type="PANTHER" id="PTHR42953">
    <property type="entry name" value="HIGH-AFFINITY ZINC UPTAKE SYSTEM PROTEIN ZNUA-RELATED"/>
    <property type="match status" value="1"/>
</dbReference>
<dbReference type="PANTHER" id="PTHR42953:SF1">
    <property type="entry name" value="METAL-BINDING PROTEIN HI_0362-RELATED"/>
    <property type="match status" value="1"/>
</dbReference>
<dbReference type="Pfam" id="PF01297">
    <property type="entry name" value="ZnuA"/>
    <property type="match status" value="1"/>
</dbReference>
<evidence type="ECO:0000256" key="1">
    <source>
        <dbReference type="ARBA" id="ARBA00004196"/>
    </source>
</evidence>
<dbReference type="GO" id="GO:0030001">
    <property type="term" value="P:metal ion transport"/>
    <property type="evidence" value="ECO:0007669"/>
    <property type="project" value="InterPro"/>
</dbReference>
<evidence type="ECO:0000313" key="7">
    <source>
        <dbReference type="EMBL" id="MBB5844984.1"/>
    </source>
</evidence>
<gene>
    <name evidence="7" type="ORF">HD599_003307</name>
</gene>
<dbReference type="RefSeq" id="WP_184239691.1">
    <property type="nucleotide sequence ID" value="NZ_JACHMJ010000001.1"/>
</dbReference>
<comment type="subcellular location">
    <subcellularLocation>
        <location evidence="1">Cell envelope</location>
    </subcellularLocation>
</comment>
<dbReference type="EMBL" id="JACHMJ010000001">
    <property type="protein sequence ID" value="MBB5844984.1"/>
    <property type="molecule type" value="Genomic_DNA"/>
</dbReference>
<evidence type="ECO:0000256" key="5">
    <source>
        <dbReference type="SAM" id="MobiDB-lite"/>
    </source>
</evidence>
<keyword evidence="4 6" id="KW-0732">Signal</keyword>
<dbReference type="AlphaFoldDB" id="A0A841ART5"/>
<sequence length="320" mass="33133">MRIPTPRTALVGGIAVAALALTGCAASDTPAESTGLSIVASTNVYGSIAESIGGDLVTVTSLITSAAQDPHSYEASAQDQLALSKADLVIENGGGYDPFIDTLLSAASTDAPVVNASEASGLLEADHDDATSSATEDEDHEGHDHIEGFNEHVWYSFHGVEHVAEEIAAQLAALDADNAATYEANYEAFAAQLEQLDADAEALHTTTEGLGVAITEPVPLYLLEAAGFTNQTPDEFSEAIEEGTDVAPAVLQETLGLFADGSVALLAYNEQTASSETEQVRAAAEDNDVPVVQFTETLPDGADYVSWMTDNLSAISAALG</sequence>
<evidence type="ECO:0000256" key="4">
    <source>
        <dbReference type="ARBA" id="ARBA00022729"/>
    </source>
</evidence>
<evidence type="ECO:0000313" key="8">
    <source>
        <dbReference type="Proteomes" id="UP000536685"/>
    </source>
</evidence>
<evidence type="ECO:0000256" key="6">
    <source>
        <dbReference type="SAM" id="SignalP"/>
    </source>
</evidence>
<feature type="signal peptide" evidence="6">
    <location>
        <begin position="1"/>
        <end position="25"/>
    </location>
</feature>
<dbReference type="Proteomes" id="UP000536685">
    <property type="component" value="Unassembled WGS sequence"/>
</dbReference>
<dbReference type="Gene3D" id="3.40.50.1980">
    <property type="entry name" value="Nitrogenase molybdenum iron protein domain"/>
    <property type="match status" value="2"/>
</dbReference>
<name>A0A841ART5_9MICO</name>
<comment type="caution">
    <text evidence="7">The sequence shown here is derived from an EMBL/GenBank/DDBJ whole genome shotgun (WGS) entry which is preliminary data.</text>
</comment>
<dbReference type="InterPro" id="IPR050492">
    <property type="entry name" value="Bact_metal-bind_prot9"/>
</dbReference>
<dbReference type="PROSITE" id="PS51257">
    <property type="entry name" value="PROKAR_LIPOPROTEIN"/>
    <property type="match status" value="1"/>
</dbReference>
<evidence type="ECO:0000256" key="3">
    <source>
        <dbReference type="ARBA" id="ARBA00022723"/>
    </source>
</evidence>
<keyword evidence="2" id="KW-0813">Transport</keyword>
<dbReference type="InterPro" id="IPR006127">
    <property type="entry name" value="ZnuA-like"/>
</dbReference>
<protein>
    <submittedName>
        <fullName evidence="7">Zinc/manganese transport system substrate-binding protein</fullName>
    </submittedName>
</protein>
<reference evidence="7 8" key="1">
    <citation type="submission" date="2020-08" db="EMBL/GenBank/DDBJ databases">
        <title>Sequencing the genomes of 1000 actinobacteria strains.</title>
        <authorList>
            <person name="Klenk H.-P."/>
        </authorList>
    </citation>
    <scope>NUCLEOTIDE SEQUENCE [LARGE SCALE GENOMIC DNA]</scope>
    <source>
        <strain evidence="7 8">DSM 105784</strain>
    </source>
</reference>
<proteinExistence type="predicted"/>
<keyword evidence="8" id="KW-1185">Reference proteome</keyword>
<keyword evidence="3" id="KW-0479">Metal-binding</keyword>
<evidence type="ECO:0000256" key="2">
    <source>
        <dbReference type="ARBA" id="ARBA00022448"/>
    </source>
</evidence>
<feature type="region of interest" description="Disordered" evidence="5">
    <location>
        <begin position="121"/>
        <end position="143"/>
    </location>
</feature>
<dbReference type="GO" id="GO:0046872">
    <property type="term" value="F:metal ion binding"/>
    <property type="evidence" value="ECO:0007669"/>
    <property type="project" value="UniProtKB-KW"/>
</dbReference>
<dbReference type="GO" id="GO:0030313">
    <property type="term" value="C:cell envelope"/>
    <property type="evidence" value="ECO:0007669"/>
    <property type="project" value="UniProtKB-SubCell"/>
</dbReference>